<feature type="transmembrane region" description="Helical" evidence="7">
    <location>
        <begin position="7"/>
        <end position="25"/>
    </location>
</feature>
<dbReference type="SMART" id="SM00388">
    <property type="entry name" value="HisKA"/>
    <property type="match status" value="1"/>
</dbReference>
<keyword evidence="3" id="KW-0597">Phosphoprotein</keyword>
<evidence type="ECO:0000313" key="9">
    <source>
        <dbReference type="EMBL" id="SDQ36357.1"/>
    </source>
</evidence>
<dbReference type="Pfam" id="PF00512">
    <property type="entry name" value="HisKA"/>
    <property type="match status" value="1"/>
</dbReference>
<dbReference type="InterPro" id="IPR003661">
    <property type="entry name" value="HisK_dim/P_dom"/>
</dbReference>
<organism evidence="9 10">
    <name type="scientific">Natronobacterium texcoconense</name>
    <dbReference type="NCBI Taxonomy" id="1095778"/>
    <lineage>
        <taxon>Archaea</taxon>
        <taxon>Methanobacteriati</taxon>
        <taxon>Methanobacteriota</taxon>
        <taxon>Stenosarchaea group</taxon>
        <taxon>Halobacteria</taxon>
        <taxon>Halobacteriales</taxon>
        <taxon>Natrialbaceae</taxon>
        <taxon>Natronobacterium</taxon>
    </lineage>
</organism>
<feature type="coiled-coil region" evidence="6">
    <location>
        <begin position="128"/>
        <end position="179"/>
    </location>
</feature>
<evidence type="ECO:0000256" key="4">
    <source>
        <dbReference type="ARBA" id="ARBA00022679"/>
    </source>
</evidence>
<keyword evidence="6" id="KW-0175">Coiled coil</keyword>
<keyword evidence="7" id="KW-1133">Transmembrane helix</keyword>
<dbReference type="Gene3D" id="1.10.287.130">
    <property type="match status" value="1"/>
</dbReference>
<dbReference type="FunFam" id="3.30.565.10:FF:000006">
    <property type="entry name" value="Sensor histidine kinase WalK"/>
    <property type="match status" value="1"/>
</dbReference>
<dbReference type="PROSITE" id="PS50109">
    <property type="entry name" value="HIS_KIN"/>
    <property type="match status" value="1"/>
</dbReference>
<dbReference type="AlphaFoldDB" id="A0A1H1A9M8"/>
<dbReference type="OrthoDB" id="106630at2157"/>
<dbReference type="InterPro" id="IPR052162">
    <property type="entry name" value="Sensor_kinase/Photoreceptor"/>
</dbReference>
<dbReference type="Proteomes" id="UP000198848">
    <property type="component" value="Unassembled WGS sequence"/>
</dbReference>
<dbReference type="RefSeq" id="WP_090377167.1">
    <property type="nucleotide sequence ID" value="NZ_FNLC01000001.1"/>
</dbReference>
<feature type="transmembrane region" description="Helical" evidence="7">
    <location>
        <begin position="37"/>
        <end position="58"/>
    </location>
</feature>
<dbReference type="InterPro" id="IPR005467">
    <property type="entry name" value="His_kinase_dom"/>
</dbReference>
<reference evidence="10" key="1">
    <citation type="submission" date="2016-10" db="EMBL/GenBank/DDBJ databases">
        <authorList>
            <person name="Varghese N."/>
            <person name="Submissions S."/>
        </authorList>
    </citation>
    <scope>NUCLEOTIDE SEQUENCE [LARGE SCALE GENOMIC DNA]</scope>
    <source>
        <strain evidence="10">DSM 24767</strain>
    </source>
</reference>
<evidence type="ECO:0000313" key="10">
    <source>
        <dbReference type="Proteomes" id="UP000198848"/>
    </source>
</evidence>
<dbReference type="PANTHER" id="PTHR43304">
    <property type="entry name" value="PHYTOCHROME-LIKE PROTEIN CPH1"/>
    <property type="match status" value="1"/>
</dbReference>
<evidence type="ECO:0000256" key="1">
    <source>
        <dbReference type="ARBA" id="ARBA00000085"/>
    </source>
</evidence>
<feature type="transmembrane region" description="Helical" evidence="7">
    <location>
        <begin position="70"/>
        <end position="90"/>
    </location>
</feature>
<dbReference type="InterPro" id="IPR036890">
    <property type="entry name" value="HATPase_C_sf"/>
</dbReference>
<dbReference type="PANTHER" id="PTHR43304:SF1">
    <property type="entry name" value="PAC DOMAIN-CONTAINING PROTEIN"/>
    <property type="match status" value="1"/>
</dbReference>
<dbReference type="InterPro" id="IPR004358">
    <property type="entry name" value="Sig_transdc_His_kin-like_C"/>
</dbReference>
<protein>
    <recommendedName>
        <fullName evidence="2">histidine kinase</fullName>
        <ecNumber evidence="2">2.7.13.3</ecNumber>
    </recommendedName>
</protein>
<dbReference type="InterPro" id="IPR036097">
    <property type="entry name" value="HisK_dim/P_sf"/>
</dbReference>
<evidence type="ECO:0000256" key="2">
    <source>
        <dbReference type="ARBA" id="ARBA00012438"/>
    </source>
</evidence>
<dbReference type="EMBL" id="FNLC01000001">
    <property type="protein sequence ID" value="SDQ36357.1"/>
    <property type="molecule type" value="Genomic_DNA"/>
</dbReference>
<feature type="domain" description="Histidine kinase" evidence="8">
    <location>
        <begin position="179"/>
        <end position="392"/>
    </location>
</feature>
<dbReference type="InterPro" id="IPR031623">
    <property type="entry name" value="HisKA_4TM"/>
</dbReference>
<dbReference type="GO" id="GO:0000155">
    <property type="term" value="F:phosphorelay sensor kinase activity"/>
    <property type="evidence" value="ECO:0007669"/>
    <property type="project" value="InterPro"/>
</dbReference>
<dbReference type="CDD" id="cd00082">
    <property type="entry name" value="HisKA"/>
    <property type="match status" value="1"/>
</dbReference>
<proteinExistence type="predicted"/>
<dbReference type="Pfam" id="PF02518">
    <property type="entry name" value="HATPase_c"/>
    <property type="match status" value="1"/>
</dbReference>
<evidence type="ECO:0000259" key="8">
    <source>
        <dbReference type="PROSITE" id="PS50109"/>
    </source>
</evidence>
<comment type="catalytic activity">
    <reaction evidence="1">
        <text>ATP + protein L-histidine = ADP + protein N-phospho-L-histidine.</text>
        <dbReference type="EC" id="2.7.13.3"/>
    </reaction>
</comment>
<keyword evidence="10" id="KW-1185">Reference proteome</keyword>
<evidence type="ECO:0000256" key="3">
    <source>
        <dbReference type="ARBA" id="ARBA00022553"/>
    </source>
</evidence>
<evidence type="ECO:0000256" key="7">
    <source>
        <dbReference type="SAM" id="Phobius"/>
    </source>
</evidence>
<dbReference type="PRINTS" id="PR00344">
    <property type="entry name" value="BCTRLSENSOR"/>
</dbReference>
<keyword evidence="7" id="KW-0472">Membrane</keyword>
<dbReference type="SMART" id="SM00387">
    <property type="entry name" value="HATPase_c"/>
    <property type="match status" value="1"/>
</dbReference>
<gene>
    <name evidence="9" type="ORF">SAMN04489842_0616</name>
</gene>
<evidence type="ECO:0000256" key="5">
    <source>
        <dbReference type="ARBA" id="ARBA00022777"/>
    </source>
</evidence>
<dbReference type="SUPFAM" id="SSF47384">
    <property type="entry name" value="Homodimeric domain of signal transducing histidine kinase"/>
    <property type="match status" value="1"/>
</dbReference>
<dbReference type="Pfam" id="PF16926">
    <property type="entry name" value="HisKA_4TM"/>
    <property type="match status" value="1"/>
</dbReference>
<dbReference type="InterPro" id="IPR003594">
    <property type="entry name" value="HATPase_dom"/>
</dbReference>
<evidence type="ECO:0000256" key="6">
    <source>
        <dbReference type="SAM" id="Coils"/>
    </source>
</evidence>
<name>A0A1H1A9M8_NATTX</name>
<sequence>MVQRSHYIYALGVLFVLIAGGQFALKVADGGPLLEAAIDFVLVGFPGVLLLYVGRWLTSTTLDPGLYPRIALWCLGGVGVMFVFIILRAVHPGVSTPFSFGTRAIALSIGSVAGLGIGIHEARALTREREVSEKNENLKRVRRELEHRNDELDRTREQLERANRRLHESNEQLEQFAYAASHDLREPLRMVTMYLTLLENRYAEELDEDAEEFLEFAVDGATRMQTMIDDLLQYSRIDTQGEPFEPVDLGEVLEDVLDDLQVLIDETDAEITVTDHPVVVGDESQLRQLIQNLLANAIEYCGDEPPRVRIGAERRDDEWVVSVSDDGIGIDPDDQDRIFEIFQRLHSVDEHAGSGIGLALCQRIVERHDGEIWVDSAPGEGSTFSFTVPPTDVLSSSDAAIEQ</sequence>
<keyword evidence="5 9" id="KW-0418">Kinase</keyword>
<dbReference type="EC" id="2.7.13.3" evidence="2"/>
<accession>A0A1H1A9M8</accession>
<keyword evidence="7" id="KW-0812">Transmembrane</keyword>
<dbReference type="Gene3D" id="3.30.565.10">
    <property type="entry name" value="Histidine kinase-like ATPase, C-terminal domain"/>
    <property type="match status" value="1"/>
</dbReference>
<keyword evidence="4" id="KW-0808">Transferase</keyword>
<dbReference type="STRING" id="1095778.SAMN04489842_0616"/>
<dbReference type="SUPFAM" id="SSF55874">
    <property type="entry name" value="ATPase domain of HSP90 chaperone/DNA topoisomerase II/histidine kinase"/>
    <property type="match status" value="1"/>
</dbReference>